<gene>
    <name evidence="1" type="ORF">METZ01_LOCUS420636</name>
</gene>
<name>A0A382X9P0_9ZZZZ</name>
<protein>
    <submittedName>
        <fullName evidence="1">Uncharacterized protein</fullName>
    </submittedName>
</protein>
<feature type="non-terminal residue" evidence="1">
    <location>
        <position position="201"/>
    </location>
</feature>
<proteinExistence type="predicted"/>
<organism evidence="1">
    <name type="scientific">marine metagenome</name>
    <dbReference type="NCBI Taxonomy" id="408172"/>
    <lineage>
        <taxon>unclassified sequences</taxon>
        <taxon>metagenomes</taxon>
        <taxon>ecological metagenomes</taxon>
    </lineage>
</organism>
<accession>A0A382X9P0</accession>
<dbReference type="AlphaFoldDB" id="A0A382X9P0"/>
<evidence type="ECO:0000313" key="1">
    <source>
        <dbReference type="EMBL" id="SVD67782.1"/>
    </source>
</evidence>
<sequence length="201" mass="22387">MLRAEQLYFEDFSSGSWPAGYSHEGNWIISSMWSGNDTPPAAVYNWSPQQENFNHNLITDYIDVGDNDAVLVTFDFALDFFAEDELNGLRISYDGGLGWVDVLDYFIGPDAGDDVDVSRRTESFTADIEPGTDLKVRWTAYGDDSWAINGWIVDNITVLTLPKLTYVSIESSSEDPANTTAGDTISLNFTADSNFENDPYV</sequence>
<reference evidence="1" key="1">
    <citation type="submission" date="2018-05" db="EMBL/GenBank/DDBJ databases">
        <authorList>
            <person name="Lanie J.A."/>
            <person name="Ng W.-L."/>
            <person name="Kazmierczak K.M."/>
            <person name="Andrzejewski T.M."/>
            <person name="Davidsen T.M."/>
            <person name="Wayne K.J."/>
            <person name="Tettelin H."/>
            <person name="Glass J.I."/>
            <person name="Rusch D."/>
            <person name="Podicherti R."/>
            <person name="Tsui H.-C.T."/>
            <person name="Winkler M.E."/>
        </authorList>
    </citation>
    <scope>NUCLEOTIDE SEQUENCE</scope>
</reference>
<dbReference type="EMBL" id="UINC01166046">
    <property type="protein sequence ID" value="SVD67782.1"/>
    <property type="molecule type" value="Genomic_DNA"/>
</dbReference>